<dbReference type="SUPFAM" id="SSF116878">
    <property type="entry name" value="TrmE connector domain"/>
    <property type="match status" value="1"/>
</dbReference>
<evidence type="ECO:0000256" key="5">
    <source>
        <dbReference type="ARBA" id="ARBA00023134"/>
    </source>
</evidence>
<dbReference type="CDD" id="cd04164">
    <property type="entry name" value="trmE"/>
    <property type="match status" value="1"/>
</dbReference>
<evidence type="ECO:0000259" key="8">
    <source>
        <dbReference type="PROSITE" id="PS51709"/>
    </source>
</evidence>
<dbReference type="InterPro" id="IPR031168">
    <property type="entry name" value="G_TrmE"/>
</dbReference>
<accession>A0ABV3WNR0</accession>
<proteinExistence type="inferred from homology"/>
<dbReference type="HAMAP" id="MF_00379">
    <property type="entry name" value="GTPase_MnmE"/>
    <property type="match status" value="1"/>
</dbReference>
<dbReference type="Pfam" id="PF12631">
    <property type="entry name" value="MnmE_helical"/>
    <property type="match status" value="1"/>
</dbReference>
<feature type="binding site" evidence="6">
    <location>
        <begin position="232"/>
        <end position="237"/>
    </location>
    <ligand>
        <name>GTP</name>
        <dbReference type="ChEBI" id="CHEBI:37565"/>
    </ligand>
</feature>
<comment type="similarity">
    <text evidence="1 6 7">Belongs to the TRAFAC class TrmE-Era-EngA-EngB-Septin-like GTPase superfamily. TrmE GTPase family.</text>
</comment>
<dbReference type="Pfam" id="PF01926">
    <property type="entry name" value="MMR_HSR1"/>
    <property type="match status" value="1"/>
</dbReference>
<dbReference type="InterPro" id="IPR018948">
    <property type="entry name" value="GTP-bd_TrmE_N"/>
</dbReference>
<keyword evidence="6 9" id="KW-0378">Hydrolase</keyword>
<feature type="binding site" evidence="6">
    <location>
        <position position="253"/>
    </location>
    <ligand>
        <name>K(+)</name>
        <dbReference type="ChEBI" id="CHEBI:29103"/>
    </ligand>
</feature>
<evidence type="ECO:0000256" key="4">
    <source>
        <dbReference type="ARBA" id="ARBA00022958"/>
    </source>
</evidence>
<dbReference type="GO" id="GO:0016787">
    <property type="term" value="F:hydrolase activity"/>
    <property type="evidence" value="ECO:0007669"/>
    <property type="project" value="UniProtKB-KW"/>
</dbReference>
<dbReference type="PROSITE" id="PS51709">
    <property type="entry name" value="G_TRME"/>
    <property type="match status" value="1"/>
</dbReference>
<dbReference type="NCBIfam" id="TIGR00450">
    <property type="entry name" value="mnmE_trmE_thdF"/>
    <property type="match status" value="1"/>
</dbReference>
<dbReference type="InterPro" id="IPR027417">
    <property type="entry name" value="P-loop_NTPase"/>
</dbReference>
<dbReference type="InterPro" id="IPR006073">
    <property type="entry name" value="GTP-bd"/>
</dbReference>
<dbReference type="PANTHER" id="PTHR42714">
    <property type="entry name" value="TRNA MODIFICATION GTPASE GTPBP3"/>
    <property type="match status" value="1"/>
</dbReference>
<dbReference type="SUPFAM" id="SSF52540">
    <property type="entry name" value="P-loop containing nucleoside triphosphate hydrolases"/>
    <property type="match status" value="1"/>
</dbReference>
<keyword evidence="10" id="KW-1185">Reference proteome</keyword>
<dbReference type="Gene3D" id="1.20.120.430">
    <property type="entry name" value="tRNA modification GTPase MnmE domain 2"/>
    <property type="match status" value="1"/>
</dbReference>
<keyword evidence="6" id="KW-0460">Magnesium</keyword>
<dbReference type="Gene3D" id="3.40.50.300">
    <property type="entry name" value="P-loop containing nucleotide triphosphate hydrolases"/>
    <property type="match status" value="1"/>
</dbReference>
<comment type="subunit">
    <text evidence="6">Homodimer. Heterotetramer of two MnmE and two MnmG subunits.</text>
</comment>
<dbReference type="InterPro" id="IPR027266">
    <property type="entry name" value="TrmE/GcvT-like"/>
</dbReference>
<keyword evidence="2 6" id="KW-0819">tRNA processing</keyword>
<comment type="subcellular location">
    <subcellularLocation>
        <location evidence="6">Cytoplasm</location>
    </subcellularLocation>
</comment>
<evidence type="ECO:0000313" key="9">
    <source>
        <dbReference type="EMBL" id="MEX4005951.1"/>
    </source>
</evidence>
<comment type="caution">
    <text evidence="6">Lacks conserved residue(s) required for the propagation of feature annotation.</text>
</comment>
<dbReference type="InterPro" id="IPR004520">
    <property type="entry name" value="GTPase_MnmE"/>
</dbReference>
<dbReference type="NCBIfam" id="NF003661">
    <property type="entry name" value="PRK05291.1-3"/>
    <property type="match status" value="1"/>
</dbReference>
<dbReference type="InterPro" id="IPR025867">
    <property type="entry name" value="MnmE_helical"/>
</dbReference>
<feature type="binding site" evidence="6">
    <location>
        <position position="125"/>
    </location>
    <ligand>
        <name>(6S)-5-formyl-5,6,7,8-tetrahydrofolate</name>
        <dbReference type="ChEBI" id="CHEBI:57457"/>
    </ligand>
</feature>
<dbReference type="RefSeq" id="WP_368801353.1">
    <property type="nucleotide sequence ID" value="NZ_JAZHFV010000001.1"/>
</dbReference>
<feature type="binding site" evidence="6">
    <location>
        <position position="443"/>
    </location>
    <ligand>
        <name>(6S)-5-formyl-5,6,7,8-tetrahydrofolate</name>
        <dbReference type="ChEBI" id="CHEBI:57457"/>
    </ligand>
</feature>
<keyword evidence="3 6" id="KW-0547">Nucleotide-binding</keyword>
<feature type="binding site" evidence="6">
    <location>
        <begin position="251"/>
        <end position="257"/>
    </location>
    <ligand>
        <name>GTP</name>
        <dbReference type="ChEBI" id="CHEBI:37565"/>
    </ligand>
</feature>
<keyword evidence="6" id="KW-0963">Cytoplasm</keyword>
<feature type="domain" description="TrmE-type G" evidence="8">
    <location>
        <begin position="222"/>
        <end position="368"/>
    </location>
</feature>
<comment type="caution">
    <text evidence="9">The sequence shown here is derived from an EMBL/GenBank/DDBJ whole genome shotgun (WGS) entry which is preliminary data.</text>
</comment>
<sequence>MSHQSLFRDTIFALSSGGLPSGVAVIRLSGPQTVAVLASMTAERIPPPRKAALRELVGDDGEPLDRAIVINFPGPASFTGDDCAELHVHGGKAVVAAVLEHLGRKDGLRAAEAGEFTRRAFLNGKLDLTSAEGLADLVAAETELQRRMALINAEGGQRDIYDGWRKRLLHARAMIEAELDFADEGDVPGSVAAEVWTDMSAMQQEIANHINGYHAAEIIRDGYRVVLLGAPNAGKSSLLNALARRDVAIVTEIAGTTRDLVEVSLDLDGLKVIVTDTAGLRDSSDTVERIGIERALRAAEEADLVLKLKDGSPDMPGFDLADLESKALSVGTKADIAPHRTGEFHHIVSVIDGAGLSALIEDIGRHAKGAVSAASGVLPSRLRQLELLRSCGHHLSLAAEVQQELELRAEELRLAGDALGRITGAIDVEDLLGVIFSEFCIGK</sequence>
<dbReference type="Proteomes" id="UP001559025">
    <property type="component" value="Unassembled WGS sequence"/>
</dbReference>
<keyword evidence="4 6" id="KW-0630">Potassium</keyword>
<dbReference type="PANTHER" id="PTHR42714:SF2">
    <property type="entry name" value="TRNA MODIFICATION GTPASE GTPBP3, MITOCHONDRIAL"/>
    <property type="match status" value="1"/>
</dbReference>
<dbReference type="Gene3D" id="3.30.1360.120">
    <property type="entry name" value="Probable tRNA modification gtpase trme, domain 1"/>
    <property type="match status" value="1"/>
</dbReference>
<feature type="binding site" evidence="6">
    <location>
        <position position="256"/>
    </location>
    <ligand>
        <name>K(+)</name>
        <dbReference type="ChEBI" id="CHEBI:29103"/>
    </ligand>
</feature>
<evidence type="ECO:0000313" key="10">
    <source>
        <dbReference type="Proteomes" id="UP001559025"/>
    </source>
</evidence>
<reference evidence="9 10" key="1">
    <citation type="submission" date="2024-01" db="EMBL/GenBank/DDBJ databases">
        <title>New evidence supports the origin of RcGTA from prophage.</title>
        <authorList>
            <person name="Xu Y."/>
            <person name="Liu B."/>
            <person name="Chen F."/>
        </authorList>
    </citation>
    <scope>NUCLEOTIDE SEQUENCE [LARGE SCALE GENOMIC DNA]</scope>
    <source>
        <strain evidence="9 10">CBW1107-2</strain>
    </source>
</reference>
<feature type="binding site" evidence="6">
    <location>
        <position position="236"/>
    </location>
    <ligand>
        <name>Mg(2+)</name>
        <dbReference type="ChEBI" id="CHEBI:18420"/>
    </ligand>
</feature>
<gene>
    <name evidence="6 9" type="primary">mnmE</name>
    <name evidence="6" type="synonym">trmE</name>
    <name evidence="9" type="ORF">V1479_01470</name>
</gene>
<evidence type="ECO:0000256" key="6">
    <source>
        <dbReference type="HAMAP-Rule" id="MF_00379"/>
    </source>
</evidence>
<dbReference type="EMBL" id="JAZHFV010000001">
    <property type="protein sequence ID" value="MEX4005951.1"/>
    <property type="molecule type" value="Genomic_DNA"/>
</dbReference>
<feature type="binding site" evidence="6">
    <location>
        <position position="85"/>
    </location>
    <ligand>
        <name>(6S)-5-formyl-5,6,7,8-tetrahydrofolate</name>
        <dbReference type="ChEBI" id="CHEBI:57457"/>
    </ligand>
</feature>
<feature type="binding site" evidence="6">
    <location>
        <position position="27"/>
    </location>
    <ligand>
        <name>(6S)-5-formyl-5,6,7,8-tetrahydrofolate</name>
        <dbReference type="ChEBI" id="CHEBI:57457"/>
    </ligand>
</feature>
<protein>
    <recommendedName>
        <fullName evidence="6">tRNA modification GTPase MnmE</fullName>
        <ecNumber evidence="6">3.6.-.-</ecNumber>
    </recommendedName>
</protein>
<dbReference type="EC" id="3.6.-.-" evidence="6"/>
<feature type="binding site" evidence="6">
    <location>
        <begin position="276"/>
        <end position="279"/>
    </location>
    <ligand>
        <name>GTP</name>
        <dbReference type="ChEBI" id="CHEBI:37565"/>
    </ligand>
</feature>
<dbReference type="InterPro" id="IPR027368">
    <property type="entry name" value="MnmE_dom2"/>
</dbReference>
<comment type="cofactor">
    <cofactor evidence="6">
        <name>K(+)</name>
        <dbReference type="ChEBI" id="CHEBI:29103"/>
    </cofactor>
    <text evidence="6">Binds 1 potassium ion per subunit.</text>
</comment>
<name>A0ABV3WNR0_9HYPH</name>
<comment type="function">
    <text evidence="6">Exhibits a very high intrinsic GTPase hydrolysis rate. Involved in the addition of a carboxymethylaminomethyl (cmnm) group at the wobble position (U34) of certain tRNAs, forming tRNA-cmnm(5)s(2)U34.</text>
</comment>
<dbReference type="InterPro" id="IPR005225">
    <property type="entry name" value="Small_GTP-bd"/>
</dbReference>
<keyword evidence="6" id="KW-0479">Metal-binding</keyword>
<feature type="binding site" evidence="6">
    <location>
        <position position="232"/>
    </location>
    <ligand>
        <name>K(+)</name>
        <dbReference type="ChEBI" id="CHEBI:29103"/>
    </ligand>
</feature>
<evidence type="ECO:0000256" key="7">
    <source>
        <dbReference type="RuleBase" id="RU003313"/>
    </source>
</evidence>
<evidence type="ECO:0000256" key="3">
    <source>
        <dbReference type="ARBA" id="ARBA00022741"/>
    </source>
</evidence>
<organism evidence="9 10">
    <name type="scientific">Neoaquamicrobium sediminum</name>
    <dbReference type="NCBI Taxonomy" id="1849104"/>
    <lineage>
        <taxon>Bacteria</taxon>
        <taxon>Pseudomonadati</taxon>
        <taxon>Pseudomonadota</taxon>
        <taxon>Alphaproteobacteria</taxon>
        <taxon>Hyphomicrobiales</taxon>
        <taxon>Phyllobacteriaceae</taxon>
        <taxon>Neoaquamicrobium</taxon>
    </lineage>
</organism>
<keyword evidence="5 6" id="KW-0342">GTP-binding</keyword>
<feature type="binding site" evidence="6">
    <location>
        <position position="257"/>
    </location>
    <ligand>
        <name>Mg(2+)</name>
        <dbReference type="ChEBI" id="CHEBI:18420"/>
    </ligand>
</feature>
<evidence type="ECO:0000256" key="1">
    <source>
        <dbReference type="ARBA" id="ARBA00011043"/>
    </source>
</evidence>
<dbReference type="NCBIfam" id="TIGR00231">
    <property type="entry name" value="small_GTP"/>
    <property type="match status" value="1"/>
</dbReference>
<feature type="binding site" evidence="6">
    <location>
        <position position="251"/>
    </location>
    <ligand>
        <name>K(+)</name>
        <dbReference type="ChEBI" id="CHEBI:29103"/>
    </ligand>
</feature>
<dbReference type="CDD" id="cd14858">
    <property type="entry name" value="TrmE_N"/>
    <property type="match status" value="1"/>
</dbReference>
<dbReference type="Pfam" id="PF10396">
    <property type="entry name" value="TrmE_N"/>
    <property type="match status" value="1"/>
</dbReference>
<evidence type="ECO:0000256" key="2">
    <source>
        <dbReference type="ARBA" id="ARBA00022694"/>
    </source>
</evidence>